<protein>
    <recommendedName>
        <fullName evidence="4 7">Signal peptidase I</fullName>
        <ecNumber evidence="3 7">3.4.21.89</ecNumber>
    </recommendedName>
</protein>
<evidence type="ECO:0000313" key="9">
    <source>
        <dbReference type="EMBL" id="QPH89160.1"/>
    </source>
</evidence>
<gene>
    <name evidence="9" type="primary">lepB</name>
    <name evidence="9" type="ORF">CVT00_05685</name>
</gene>
<dbReference type="PRINTS" id="PR00727">
    <property type="entry name" value="LEADERPTASE"/>
</dbReference>
<evidence type="ECO:0000259" key="8">
    <source>
        <dbReference type="Pfam" id="PF10502"/>
    </source>
</evidence>
<dbReference type="SUPFAM" id="SSF51306">
    <property type="entry name" value="LexA/Signal peptidase"/>
    <property type="match status" value="1"/>
</dbReference>
<dbReference type="GO" id="GO:0009003">
    <property type="term" value="F:signal peptidase activity"/>
    <property type="evidence" value="ECO:0007669"/>
    <property type="project" value="UniProtKB-EC"/>
</dbReference>
<dbReference type="RefSeq" id="WP_103557703.1">
    <property type="nucleotide sequence ID" value="NZ_CP060707.1"/>
</dbReference>
<organism evidence="9 10">
    <name type="scientific">Campylobacter concisus</name>
    <dbReference type="NCBI Taxonomy" id="199"/>
    <lineage>
        <taxon>Bacteria</taxon>
        <taxon>Pseudomonadati</taxon>
        <taxon>Campylobacterota</taxon>
        <taxon>Epsilonproteobacteria</taxon>
        <taxon>Campylobacterales</taxon>
        <taxon>Campylobacteraceae</taxon>
        <taxon>Campylobacter</taxon>
    </lineage>
</organism>
<dbReference type="PANTHER" id="PTHR43390">
    <property type="entry name" value="SIGNAL PEPTIDASE I"/>
    <property type="match status" value="1"/>
</dbReference>
<comment type="catalytic activity">
    <reaction evidence="1 7">
        <text>Cleavage of hydrophobic, N-terminal signal or leader sequences from secreted and periplasmic proteins.</text>
        <dbReference type="EC" id="3.4.21.89"/>
    </reaction>
</comment>
<keyword evidence="7" id="KW-1133">Transmembrane helix</keyword>
<evidence type="ECO:0000256" key="6">
    <source>
        <dbReference type="PIRSR" id="PIRSR600223-1"/>
    </source>
</evidence>
<feature type="transmembrane region" description="Helical" evidence="7">
    <location>
        <begin position="6"/>
        <end position="28"/>
    </location>
</feature>
<dbReference type="Pfam" id="PF10502">
    <property type="entry name" value="Peptidase_S26"/>
    <property type="match status" value="1"/>
</dbReference>
<comment type="similarity">
    <text evidence="2 7">Belongs to the peptidase S26 family.</text>
</comment>
<feature type="active site" evidence="6">
    <location>
        <position position="102"/>
    </location>
</feature>
<dbReference type="EMBL" id="CP060707">
    <property type="protein sequence ID" value="QPH89160.1"/>
    <property type="molecule type" value="Genomic_DNA"/>
</dbReference>
<dbReference type="Gene3D" id="2.10.109.10">
    <property type="entry name" value="Umud Fragment, subunit A"/>
    <property type="match status" value="1"/>
</dbReference>
<evidence type="ECO:0000256" key="7">
    <source>
        <dbReference type="RuleBase" id="RU362042"/>
    </source>
</evidence>
<proteinExistence type="inferred from homology"/>
<sequence>MKKFFIKFILGIIALFIVMQVFFLRIYFVPTRSMEPTYKIDSVIVATLFDYGILNPYSPFSQTPLISSKADSGHILDSTARPERGDVIVFRNPLSPKTHLMKRVFAIGGDEVQFTCDGLYLKRPQDKEFIFDPYKEQFAGIYYDEDSATIFNALEHEYQKELKETLNGTDTSEIASSKSNLDTPDCQNVFIWKLEKDTFFMVGDNRNHSFDSRFFGAVPYKFLVGKVRWQLF</sequence>
<dbReference type="NCBIfam" id="TIGR02227">
    <property type="entry name" value="sigpep_I_bact"/>
    <property type="match status" value="1"/>
</dbReference>
<dbReference type="InterPro" id="IPR036286">
    <property type="entry name" value="LexA/Signal_pep-like_sf"/>
</dbReference>
<evidence type="ECO:0000313" key="10">
    <source>
        <dbReference type="Proteomes" id="UP000594508"/>
    </source>
</evidence>
<name>A0A7S9RCA9_9BACT</name>
<dbReference type="GO" id="GO:0006465">
    <property type="term" value="P:signal peptide processing"/>
    <property type="evidence" value="ECO:0007669"/>
    <property type="project" value="InterPro"/>
</dbReference>
<dbReference type="CDD" id="cd06530">
    <property type="entry name" value="S26_SPase_I"/>
    <property type="match status" value="1"/>
</dbReference>
<evidence type="ECO:0000256" key="1">
    <source>
        <dbReference type="ARBA" id="ARBA00000677"/>
    </source>
</evidence>
<evidence type="ECO:0000256" key="2">
    <source>
        <dbReference type="ARBA" id="ARBA00009370"/>
    </source>
</evidence>
<dbReference type="GO" id="GO:0004252">
    <property type="term" value="F:serine-type endopeptidase activity"/>
    <property type="evidence" value="ECO:0007669"/>
    <property type="project" value="InterPro"/>
</dbReference>
<evidence type="ECO:0000256" key="5">
    <source>
        <dbReference type="ARBA" id="ARBA00022801"/>
    </source>
</evidence>
<dbReference type="PROSITE" id="PS00761">
    <property type="entry name" value="SPASE_I_3"/>
    <property type="match status" value="1"/>
</dbReference>
<evidence type="ECO:0000256" key="4">
    <source>
        <dbReference type="ARBA" id="ARBA00019232"/>
    </source>
</evidence>
<feature type="domain" description="Peptidase S26" evidence="8">
    <location>
        <begin position="5"/>
        <end position="230"/>
    </location>
</feature>
<feature type="active site" evidence="6">
    <location>
        <position position="33"/>
    </location>
</feature>
<reference evidence="9 10" key="1">
    <citation type="journal article" date="2018" name="Emerg. Microbes Infect.">
        <title>Genomic analysis of oral Campylobacter concisus strains identified a potential bacterial molecular marker associated with active Crohn's disease.</title>
        <authorList>
            <person name="Liu F."/>
            <person name="Ma R."/>
            <person name="Tay C.Y.A."/>
            <person name="Octavia S."/>
            <person name="Lan R."/>
            <person name="Chung H.K.L."/>
            <person name="Riordan S.M."/>
            <person name="Grimm M.C."/>
            <person name="Leong R.W."/>
            <person name="Tanaka M.M."/>
            <person name="Connor S."/>
            <person name="Zhang L."/>
        </authorList>
    </citation>
    <scope>NUCLEOTIDE SEQUENCE [LARGE SCALE GENOMIC DNA]</scope>
    <source>
        <strain evidence="9 10">P1CDO2</strain>
    </source>
</reference>
<dbReference type="InterPro" id="IPR019758">
    <property type="entry name" value="Pept_S26A_signal_pept_1_CS"/>
</dbReference>
<accession>A0A7S9RCA9</accession>
<dbReference type="PANTHER" id="PTHR43390:SF1">
    <property type="entry name" value="CHLOROPLAST PROCESSING PEPTIDASE"/>
    <property type="match status" value="1"/>
</dbReference>
<evidence type="ECO:0000256" key="3">
    <source>
        <dbReference type="ARBA" id="ARBA00013208"/>
    </source>
</evidence>
<keyword evidence="7" id="KW-0645">Protease</keyword>
<dbReference type="Proteomes" id="UP000594508">
    <property type="component" value="Chromosome"/>
</dbReference>
<keyword evidence="7" id="KW-0812">Transmembrane</keyword>
<dbReference type="EC" id="3.4.21.89" evidence="3 7"/>
<dbReference type="InterPro" id="IPR000223">
    <property type="entry name" value="Pept_S26A_signal_pept_1"/>
</dbReference>
<dbReference type="GO" id="GO:0016020">
    <property type="term" value="C:membrane"/>
    <property type="evidence" value="ECO:0007669"/>
    <property type="project" value="UniProtKB-SubCell"/>
</dbReference>
<dbReference type="InterPro" id="IPR019533">
    <property type="entry name" value="Peptidase_S26"/>
</dbReference>
<keyword evidence="7" id="KW-0472">Membrane</keyword>
<dbReference type="AlphaFoldDB" id="A0A7S9RCA9"/>
<comment type="subcellular location">
    <subcellularLocation>
        <location evidence="7">Membrane</location>
        <topology evidence="7">Single-pass type II membrane protein</topology>
    </subcellularLocation>
</comment>
<keyword evidence="5 7" id="KW-0378">Hydrolase</keyword>